<dbReference type="GO" id="GO:0031543">
    <property type="term" value="F:peptidyl-proline dioxygenase activity"/>
    <property type="evidence" value="ECO:0007669"/>
    <property type="project" value="TreeGrafter"/>
</dbReference>
<dbReference type="InterPro" id="IPR044862">
    <property type="entry name" value="Pro_4_hyd_alph_FE2OG_OXY"/>
</dbReference>
<dbReference type="Proteomes" id="UP000198773">
    <property type="component" value="Unassembled WGS sequence"/>
</dbReference>
<dbReference type="SMART" id="SM00702">
    <property type="entry name" value="P4Hc"/>
    <property type="match status" value="1"/>
</dbReference>
<evidence type="ECO:0000313" key="9">
    <source>
        <dbReference type="Proteomes" id="UP000198773"/>
    </source>
</evidence>
<dbReference type="InterPro" id="IPR051559">
    <property type="entry name" value="HIF_prolyl_hydroxylases"/>
</dbReference>
<dbReference type="PROSITE" id="PS51471">
    <property type="entry name" value="FE2OG_OXY"/>
    <property type="match status" value="1"/>
</dbReference>
<dbReference type="GO" id="GO:0008198">
    <property type="term" value="F:ferrous iron binding"/>
    <property type="evidence" value="ECO:0007669"/>
    <property type="project" value="TreeGrafter"/>
</dbReference>
<reference evidence="8 9" key="1">
    <citation type="submission" date="2016-10" db="EMBL/GenBank/DDBJ databases">
        <authorList>
            <person name="de Groot N.N."/>
        </authorList>
    </citation>
    <scope>NUCLEOTIDE SEQUENCE [LARGE SCALE GENOMIC DNA]</scope>
    <source>
        <strain evidence="8 9">CGMCC 1.3430</strain>
    </source>
</reference>
<keyword evidence="3" id="KW-0847">Vitamin C</keyword>
<keyword evidence="2" id="KW-0479">Metal-binding</keyword>
<feature type="domain" description="Fe2OG dioxygenase" evidence="7">
    <location>
        <begin position="110"/>
        <end position="203"/>
    </location>
</feature>
<name>A0A1H4E094_ALKAM</name>
<dbReference type="EMBL" id="FNRM01000006">
    <property type="protein sequence ID" value="SEA78178.1"/>
    <property type="molecule type" value="Genomic_DNA"/>
</dbReference>
<dbReference type="Gene3D" id="2.60.120.620">
    <property type="entry name" value="q2cbj1_9rhob like domain"/>
    <property type="match status" value="1"/>
</dbReference>
<dbReference type="RefSeq" id="WP_091343397.1">
    <property type="nucleotide sequence ID" value="NZ_FNRM01000006.1"/>
</dbReference>
<evidence type="ECO:0000256" key="1">
    <source>
        <dbReference type="ARBA" id="ARBA00001961"/>
    </source>
</evidence>
<accession>A0A1H4E094</accession>
<dbReference type="Pfam" id="PF13640">
    <property type="entry name" value="2OG-FeII_Oxy_3"/>
    <property type="match status" value="1"/>
</dbReference>
<dbReference type="OrthoDB" id="9783171at2"/>
<sequence>MHAVEPLLQPQPSSPEQPAAWLAAFERDGLVVLPEYLTADLCHTLLQEVQQQAELTPAAIGRGQQRQHASDIRRDKTCWLDGSTVAQQRYMLELNTILSQLNRHFFLGLTGYECHFAHYQPGDFYRTHLDAFNRQASRQVTSVCYLNDVQDGGELVLYDEQHTELMQLPPRAGSLILFESSRFPHQVLPTRQDRFSIAGWFRRDDVLL</sequence>
<keyword evidence="5" id="KW-0560">Oxidoreductase</keyword>
<evidence type="ECO:0000256" key="2">
    <source>
        <dbReference type="ARBA" id="ARBA00022723"/>
    </source>
</evidence>
<comment type="cofactor">
    <cofactor evidence="1">
        <name>L-ascorbate</name>
        <dbReference type="ChEBI" id="CHEBI:38290"/>
    </cofactor>
</comment>
<dbReference type="GO" id="GO:0071456">
    <property type="term" value="P:cellular response to hypoxia"/>
    <property type="evidence" value="ECO:0007669"/>
    <property type="project" value="TreeGrafter"/>
</dbReference>
<protein>
    <submittedName>
        <fullName evidence="8">SM-20-related protein</fullName>
    </submittedName>
</protein>
<dbReference type="PANTHER" id="PTHR12907:SF26">
    <property type="entry name" value="HIF PROLYL HYDROXYLASE, ISOFORM C"/>
    <property type="match status" value="1"/>
</dbReference>
<evidence type="ECO:0000256" key="4">
    <source>
        <dbReference type="ARBA" id="ARBA00022964"/>
    </source>
</evidence>
<evidence type="ECO:0000256" key="3">
    <source>
        <dbReference type="ARBA" id="ARBA00022896"/>
    </source>
</evidence>
<organism evidence="8 9">
    <name type="scientific">Alkalimonas amylolytica</name>
    <dbReference type="NCBI Taxonomy" id="152573"/>
    <lineage>
        <taxon>Bacteria</taxon>
        <taxon>Pseudomonadati</taxon>
        <taxon>Pseudomonadota</taxon>
        <taxon>Gammaproteobacteria</taxon>
        <taxon>Alkalimonas</taxon>
    </lineage>
</organism>
<evidence type="ECO:0000259" key="7">
    <source>
        <dbReference type="PROSITE" id="PS51471"/>
    </source>
</evidence>
<dbReference type="InterPro" id="IPR005123">
    <property type="entry name" value="Oxoglu/Fe-dep_dioxygenase_dom"/>
</dbReference>
<dbReference type="AlphaFoldDB" id="A0A1H4E094"/>
<dbReference type="PANTHER" id="PTHR12907">
    <property type="entry name" value="EGL NINE HOMOLOG-RELATED"/>
    <property type="match status" value="1"/>
</dbReference>
<evidence type="ECO:0000256" key="5">
    <source>
        <dbReference type="ARBA" id="ARBA00023002"/>
    </source>
</evidence>
<proteinExistence type="predicted"/>
<evidence type="ECO:0000313" key="8">
    <source>
        <dbReference type="EMBL" id="SEA78178.1"/>
    </source>
</evidence>
<keyword evidence="4" id="KW-0223">Dioxygenase</keyword>
<keyword evidence="6" id="KW-0408">Iron</keyword>
<keyword evidence="9" id="KW-1185">Reference proteome</keyword>
<dbReference type="SUPFAM" id="SSF51197">
    <property type="entry name" value="Clavaminate synthase-like"/>
    <property type="match status" value="1"/>
</dbReference>
<dbReference type="STRING" id="152573.SAMN04488051_106123"/>
<evidence type="ECO:0000256" key="6">
    <source>
        <dbReference type="ARBA" id="ARBA00023004"/>
    </source>
</evidence>
<gene>
    <name evidence="8" type="ORF">SAMN04488051_106123</name>
</gene>
<dbReference type="GO" id="GO:0031418">
    <property type="term" value="F:L-ascorbic acid binding"/>
    <property type="evidence" value="ECO:0007669"/>
    <property type="project" value="UniProtKB-KW"/>
</dbReference>
<dbReference type="InterPro" id="IPR006620">
    <property type="entry name" value="Pro_4_hyd_alph"/>
</dbReference>